<protein>
    <recommendedName>
        <fullName evidence="1">Transglycosylase SLT domain-containing protein</fullName>
    </recommendedName>
</protein>
<dbReference type="Pfam" id="PF13406">
    <property type="entry name" value="SLT_2"/>
    <property type="match status" value="1"/>
</dbReference>
<feature type="domain" description="Transglycosylase SLT" evidence="1">
    <location>
        <begin position="65"/>
        <end position="208"/>
    </location>
</feature>
<dbReference type="Gene3D" id="1.10.530.10">
    <property type="match status" value="1"/>
</dbReference>
<dbReference type="InterPro" id="IPR031304">
    <property type="entry name" value="SLT_2"/>
</dbReference>
<accession>A0A2G9Z043</accession>
<dbReference type="AlphaFoldDB" id="A0A2G9Z043"/>
<organism evidence="2 3">
    <name type="scientific">Candidatus Nealsonbacteria bacterium CG23_combo_of_CG06-09_8_20_14_all_36_12</name>
    <dbReference type="NCBI Taxonomy" id="1974718"/>
    <lineage>
        <taxon>Bacteria</taxon>
        <taxon>Candidatus Nealsoniibacteriota</taxon>
    </lineage>
</organism>
<dbReference type="InterPro" id="IPR023346">
    <property type="entry name" value="Lysozyme-like_dom_sf"/>
</dbReference>
<name>A0A2G9Z043_9BACT</name>
<proteinExistence type="predicted"/>
<comment type="caution">
    <text evidence="2">The sequence shown here is derived from an EMBL/GenBank/DDBJ whole genome shotgun (WGS) entry which is preliminary data.</text>
</comment>
<dbReference type="Proteomes" id="UP000228681">
    <property type="component" value="Unassembled WGS sequence"/>
</dbReference>
<evidence type="ECO:0000313" key="3">
    <source>
        <dbReference type="Proteomes" id="UP000228681"/>
    </source>
</evidence>
<reference evidence="2 3" key="1">
    <citation type="submission" date="2017-09" db="EMBL/GenBank/DDBJ databases">
        <title>Depth-based differentiation of microbial function through sediment-hosted aquifers and enrichment of novel symbionts in the deep terrestrial subsurface.</title>
        <authorList>
            <person name="Probst A.J."/>
            <person name="Ladd B."/>
            <person name="Jarett J.K."/>
            <person name="Geller-Mcgrath D.E."/>
            <person name="Sieber C.M."/>
            <person name="Emerson J.B."/>
            <person name="Anantharaman K."/>
            <person name="Thomas B.C."/>
            <person name="Malmstrom R."/>
            <person name="Stieglmeier M."/>
            <person name="Klingl A."/>
            <person name="Woyke T."/>
            <person name="Ryan C.M."/>
            <person name="Banfield J.F."/>
        </authorList>
    </citation>
    <scope>NUCLEOTIDE SEQUENCE [LARGE SCALE GENOMIC DNA]</scope>
    <source>
        <strain evidence="2">CG23_combo_of_CG06-09_8_20_14_all_36_12</strain>
    </source>
</reference>
<sequence length="277" mass="31247">MAIQILQKQNVEVTRQEQEKILVETKGKESLYQKLLQETQKKAAEIRARIFELIGVPKAPTFGEAYEIAKFVSRVTGVRPALLLAVLTQESNLGKNVGQCNCPTCKYPNLKLEDVMKKSRDLEPFLKICQELGRDPNTTPVSCPMYLNGKRIGYGGAMGPAQFLPSTWLLYKDKVEGITGKKPADPWNIRDAFLAAGLYLKDYGASSQNPNDEWRAAMIYFSGSTNKKYRFYGDSVLNIASRYEEDIKTIEKGGLGLRLEFLESGNYWSQTSIQDFF</sequence>
<dbReference type="SUPFAM" id="SSF53955">
    <property type="entry name" value="Lysozyme-like"/>
    <property type="match status" value="1"/>
</dbReference>
<evidence type="ECO:0000313" key="2">
    <source>
        <dbReference type="EMBL" id="PIP24858.1"/>
    </source>
</evidence>
<gene>
    <name evidence="2" type="ORF">COX34_01935</name>
</gene>
<dbReference type="EMBL" id="PCRS01000035">
    <property type="protein sequence ID" value="PIP24858.1"/>
    <property type="molecule type" value="Genomic_DNA"/>
</dbReference>
<evidence type="ECO:0000259" key="1">
    <source>
        <dbReference type="Pfam" id="PF13406"/>
    </source>
</evidence>